<gene>
    <name evidence="3" type="ORF">GCM10011611_26960</name>
</gene>
<reference evidence="3" key="1">
    <citation type="journal article" date="2014" name="Int. J. Syst. Evol. Microbiol.">
        <title>Complete genome sequence of Corynebacterium casei LMG S-19264T (=DSM 44701T), isolated from a smear-ripened cheese.</title>
        <authorList>
            <consortium name="US DOE Joint Genome Institute (JGI-PGF)"/>
            <person name="Walter F."/>
            <person name="Albersmeier A."/>
            <person name="Kalinowski J."/>
            <person name="Ruckert C."/>
        </authorList>
    </citation>
    <scope>NUCLEOTIDE SEQUENCE</scope>
    <source>
        <strain evidence="3">CGMCC 1.15725</strain>
    </source>
</reference>
<comment type="caution">
    <text evidence="3">The sequence shown here is derived from an EMBL/GenBank/DDBJ whole genome shotgun (WGS) entry which is preliminary data.</text>
</comment>
<dbReference type="Proteomes" id="UP000646365">
    <property type="component" value="Unassembled WGS sequence"/>
</dbReference>
<protein>
    <submittedName>
        <fullName evidence="3">Fimbriae assembly protein</fullName>
    </submittedName>
</protein>
<name>A0A8J3E3L3_9PROT</name>
<keyword evidence="2" id="KW-0067">ATP-binding</keyword>
<organism evidence="3 4">
    <name type="scientific">Aliidongia dinghuensis</name>
    <dbReference type="NCBI Taxonomy" id="1867774"/>
    <lineage>
        <taxon>Bacteria</taxon>
        <taxon>Pseudomonadati</taxon>
        <taxon>Pseudomonadota</taxon>
        <taxon>Alphaproteobacteria</taxon>
        <taxon>Rhodospirillales</taxon>
        <taxon>Dongiaceae</taxon>
        <taxon>Aliidongia</taxon>
    </lineage>
</organism>
<dbReference type="InterPro" id="IPR017746">
    <property type="entry name" value="Cellulose_synthase_operon_BcsQ"/>
</dbReference>
<dbReference type="PANTHER" id="PTHR43384">
    <property type="entry name" value="SEPTUM SITE-DETERMINING PROTEIN MIND HOMOLOG, CHLOROPLASTIC-RELATED"/>
    <property type="match status" value="1"/>
</dbReference>
<dbReference type="Gene3D" id="3.40.50.2300">
    <property type="match status" value="1"/>
</dbReference>
<proteinExistence type="predicted"/>
<dbReference type="AlphaFoldDB" id="A0A8J3E3L3"/>
<accession>A0A8J3E3L3</accession>
<keyword evidence="1" id="KW-0547">Nucleotide-binding</keyword>
<dbReference type="RefSeq" id="WP_189046493.1">
    <property type="nucleotide sequence ID" value="NZ_BMJQ01000006.1"/>
</dbReference>
<dbReference type="GO" id="GO:0005829">
    <property type="term" value="C:cytosol"/>
    <property type="evidence" value="ECO:0007669"/>
    <property type="project" value="TreeGrafter"/>
</dbReference>
<dbReference type="SUPFAM" id="SSF52540">
    <property type="entry name" value="P-loop containing nucleoside triphosphate hydrolases"/>
    <property type="match status" value="1"/>
</dbReference>
<dbReference type="SUPFAM" id="SSF52172">
    <property type="entry name" value="CheY-like"/>
    <property type="match status" value="1"/>
</dbReference>
<dbReference type="PANTHER" id="PTHR43384:SF6">
    <property type="entry name" value="SEPTUM SITE-DETERMINING PROTEIN MIND HOMOLOG, CHLOROPLASTIC"/>
    <property type="match status" value="1"/>
</dbReference>
<dbReference type="InterPro" id="IPR011006">
    <property type="entry name" value="CheY-like_superfamily"/>
</dbReference>
<keyword evidence="4" id="KW-1185">Reference proteome</keyword>
<dbReference type="InterPro" id="IPR027417">
    <property type="entry name" value="P-loop_NTPase"/>
</dbReference>
<dbReference type="Gene3D" id="3.40.50.300">
    <property type="entry name" value="P-loop containing nucleotide triphosphate hydrolases"/>
    <property type="match status" value="1"/>
</dbReference>
<evidence type="ECO:0000256" key="2">
    <source>
        <dbReference type="ARBA" id="ARBA00022840"/>
    </source>
</evidence>
<dbReference type="EMBL" id="BMJQ01000006">
    <property type="protein sequence ID" value="GGF19619.1"/>
    <property type="molecule type" value="Genomic_DNA"/>
</dbReference>
<evidence type="ECO:0000256" key="1">
    <source>
        <dbReference type="ARBA" id="ARBA00022741"/>
    </source>
</evidence>
<dbReference type="GO" id="GO:0016887">
    <property type="term" value="F:ATP hydrolysis activity"/>
    <property type="evidence" value="ECO:0007669"/>
    <property type="project" value="TreeGrafter"/>
</dbReference>
<evidence type="ECO:0000313" key="4">
    <source>
        <dbReference type="Proteomes" id="UP000646365"/>
    </source>
</evidence>
<dbReference type="InterPro" id="IPR050625">
    <property type="entry name" value="ParA/MinD_ATPase"/>
</dbReference>
<dbReference type="Pfam" id="PF06564">
    <property type="entry name" value="CBP_BcsQ"/>
    <property type="match status" value="1"/>
</dbReference>
<dbReference type="GO" id="GO:0051782">
    <property type="term" value="P:negative regulation of cell division"/>
    <property type="evidence" value="ECO:0007669"/>
    <property type="project" value="TreeGrafter"/>
</dbReference>
<dbReference type="GO" id="GO:0009898">
    <property type="term" value="C:cytoplasmic side of plasma membrane"/>
    <property type="evidence" value="ECO:0007669"/>
    <property type="project" value="TreeGrafter"/>
</dbReference>
<evidence type="ECO:0000313" key="3">
    <source>
        <dbReference type="EMBL" id="GGF19619.1"/>
    </source>
</evidence>
<sequence>MQIAAERKELEDSAARERFAAFVTDEASIELIRQCAGDMGLPANAVHRGDIGAAIAYLEKTRSPKSLIVDLTGAEPALTRIQQLAEVCEPGVSVVAIGDRNDVGLYRDLLGVGISDYIVKPIPLVLLQKAMNGLLGIADVGHTPLGQKLGKVISVVGMRGGVGASMLATNLAWGFANKRHRRVALVDLDLKFGACGLMLGVKAESGLREALERPVRVDEQFIQRATIQCGDRLSLLTCLESVNDPITVDPAALPRLVDLLRREFHYVVLDAPRGNSAMLAQALELASARVLVVDQTTHAIRDTLALRKSYNLTQDDGRNLMVLNRFGESGKVGIPTKEMEEVLRARFDTIVPFDAKSVMFAANAGIPLLTRRGPAAKAIEQLAEKLGGQAPQQRRPWWRLFGK</sequence>
<dbReference type="GO" id="GO:0005524">
    <property type="term" value="F:ATP binding"/>
    <property type="evidence" value="ECO:0007669"/>
    <property type="project" value="UniProtKB-KW"/>
</dbReference>
<reference evidence="3" key="2">
    <citation type="submission" date="2020-09" db="EMBL/GenBank/DDBJ databases">
        <authorList>
            <person name="Sun Q."/>
            <person name="Zhou Y."/>
        </authorList>
    </citation>
    <scope>NUCLEOTIDE SEQUENCE</scope>
    <source>
        <strain evidence="3">CGMCC 1.15725</strain>
    </source>
</reference>